<sequence length="158" mass="17410">MKPSAMILMGISILIHKNTTAMSQEPFNLRNMTCYVSSADTNDCTGIPTLHSGKLIISKNGTFKLKARYEGCFMVENITKSGKFEASYSIGTISLELLATMTKESKGAISDFPRTLGFANLNYHRLDGYFVDFSAVIHGRGRHNGNISNSKLQCEVTE</sequence>
<evidence type="ECO:0000313" key="1">
    <source>
        <dbReference type="EMBL" id="PSJ18431.1"/>
    </source>
</evidence>
<reference evidence="1 2" key="1">
    <citation type="submission" date="2018-03" db="EMBL/GenBank/DDBJ databases">
        <title>Draft genome of Nitrosomonas supralitoralis APG5.</title>
        <authorList>
            <person name="Urakawa H."/>
            <person name="Lopez J.V."/>
        </authorList>
    </citation>
    <scope>NUCLEOTIDE SEQUENCE [LARGE SCALE GENOMIC DNA]</scope>
    <source>
        <strain evidence="1 2">APG5</strain>
    </source>
</reference>
<protein>
    <submittedName>
        <fullName evidence="1">Uncharacterized protein</fullName>
    </submittedName>
</protein>
<dbReference type="AlphaFoldDB" id="A0A2P7NY74"/>
<name>A0A2P7NY74_9PROT</name>
<evidence type="ECO:0000313" key="2">
    <source>
        <dbReference type="Proteomes" id="UP000241912"/>
    </source>
</evidence>
<organism evidence="1 2">
    <name type="scientific">Nitrosomonas supralitoralis</name>
    <dbReference type="NCBI Taxonomy" id="2116706"/>
    <lineage>
        <taxon>Bacteria</taxon>
        <taxon>Pseudomonadati</taxon>
        <taxon>Pseudomonadota</taxon>
        <taxon>Betaproteobacteria</taxon>
        <taxon>Nitrosomonadales</taxon>
        <taxon>Nitrosomonadaceae</taxon>
        <taxon>Nitrosomonas</taxon>
    </lineage>
</organism>
<comment type="caution">
    <text evidence="1">The sequence shown here is derived from an EMBL/GenBank/DDBJ whole genome shotgun (WGS) entry which is preliminary data.</text>
</comment>
<keyword evidence="2" id="KW-1185">Reference proteome</keyword>
<dbReference type="RefSeq" id="WP_106705891.1">
    <property type="nucleotide sequence ID" value="NZ_PXXU01000006.1"/>
</dbReference>
<gene>
    <name evidence="1" type="ORF">C7H79_03415</name>
</gene>
<dbReference type="EMBL" id="PXXU01000006">
    <property type="protein sequence ID" value="PSJ18431.1"/>
    <property type="molecule type" value="Genomic_DNA"/>
</dbReference>
<proteinExistence type="predicted"/>
<dbReference type="Proteomes" id="UP000241912">
    <property type="component" value="Unassembled WGS sequence"/>
</dbReference>
<dbReference type="OrthoDB" id="8547493at2"/>
<accession>A0A2P7NY74</accession>